<dbReference type="PANTHER" id="PTHR34292:SF1">
    <property type="entry name" value="OUTER SPORE WALL PROTEIN RRT8"/>
    <property type="match status" value="1"/>
</dbReference>
<feature type="transmembrane region" description="Helical" evidence="1">
    <location>
        <begin position="99"/>
        <end position="129"/>
    </location>
</feature>
<feature type="transmembrane region" description="Helical" evidence="1">
    <location>
        <begin position="217"/>
        <end position="239"/>
    </location>
</feature>
<dbReference type="PANTHER" id="PTHR34292">
    <property type="entry name" value="OUTER SPORE WALL PROTEIN LDS1"/>
    <property type="match status" value="1"/>
</dbReference>
<feature type="transmembrane region" description="Helical" evidence="1">
    <location>
        <begin position="141"/>
        <end position="160"/>
    </location>
</feature>
<feature type="transmembrane region" description="Helical" evidence="1">
    <location>
        <begin position="67"/>
        <end position="87"/>
    </location>
</feature>
<organism evidence="2 3">
    <name type="scientific">Extremus antarcticus</name>
    <dbReference type="NCBI Taxonomy" id="702011"/>
    <lineage>
        <taxon>Eukaryota</taxon>
        <taxon>Fungi</taxon>
        <taxon>Dikarya</taxon>
        <taxon>Ascomycota</taxon>
        <taxon>Pezizomycotina</taxon>
        <taxon>Dothideomycetes</taxon>
        <taxon>Dothideomycetidae</taxon>
        <taxon>Mycosphaerellales</taxon>
        <taxon>Extremaceae</taxon>
        <taxon>Extremus</taxon>
    </lineage>
</organism>
<keyword evidence="1" id="KW-1133">Transmembrane helix</keyword>
<keyword evidence="1" id="KW-0472">Membrane</keyword>
<dbReference type="GO" id="GO:0005619">
    <property type="term" value="C:ascospore wall"/>
    <property type="evidence" value="ECO:0007669"/>
    <property type="project" value="TreeGrafter"/>
</dbReference>
<evidence type="ECO:0000313" key="2">
    <source>
        <dbReference type="EMBL" id="KAK3051407.1"/>
    </source>
</evidence>
<keyword evidence="1" id="KW-0812">Transmembrane</keyword>
<gene>
    <name evidence="2" type="ORF">LTR09_007430</name>
</gene>
<dbReference type="Proteomes" id="UP001271007">
    <property type="component" value="Unassembled WGS sequence"/>
</dbReference>
<protein>
    <submittedName>
        <fullName evidence="2">Uncharacterized protein</fullName>
    </submittedName>
</protein>
<accession>A0AAJ0DJ62</accession>
<dbReference type="EMBL" id="JAWDJX010000026">
    <property type="protein sequence ID" value="KAK3051407.1"/>
    <property type="molecule type" value="Genomic_DNA"/>
</dbReference>
<dbReference type="GO" id="GO:0005811">
    <property type="term" value="C:lipid droplet"/>
    <property type="evidence" value="ECO:0007669"/>
    <property type="project" value="TreeGrafter"/>
</dbReference>
<reference evidence="2" key="1">
    <citation type="submission" date="2023-04" db="EMBL/GenBank/DDBJ databases">
        <title>Black Yeasts Isolated from many extreme environments.</title>
        <authorList>
            <person name="Coleine C."/>
            <person name="Stajich J.E."/>
            <person name="Selbmann L."/>
        </authorList>
    </citation>
    <scope>NUCLEOTIDE SEQUENCE</scope>
    <source>
        <strain evidence="2">CCFEE 5312</strain>
    </source>
</reference>
<feature type="transmembrane region" description="Helical" evidence="1">
    <location>
        <begin position="277"/>
        <end position="299"/>
    </location>
</feature>
<sequence length="336" mass="38120">MKALDGDVRSTSLSGVEIGYSRLLISRAHDEESTRLSKTQNRGLPHLREVTTMAQDQQLRYSSARSFFKANFSPAFIYPIKGIWYFLTHRYLHPLAQTRILPLTLLATCILVLLFMTAYLPVVAFLAIFHYKGSAWVNGTFFVLGIGTLLISILFEALFVDHTQVDIFDAVLIAEGYEHLVKNRRPVSEDIDESDPVKRLGAREKGATFAPFSFRQIIEFAILLPLTFVPFAGVPLFLLGTGYRAGPLLNWRYYALKGFTRKERNAFIKAKKRRFEYMWFGAVYMVLQLIPVLSIMFLLTSAAGSALWSVHVESENGDNLVNEDEDVMPPDYTDDP</sequence>
<name>A0AAJ0DJ62_9PEZI</name>
<evidence type="ECO:0000313" key="3">
    <source>
        <dbReference type="Proteomes" id="UP001271007"/>
    </source>
</evidence>
<comment type="caution">
    <text evidence="2">The sequence shown here is derived from an EMBL/GenBank/DDBJ whole genome shotgun (WGS) entry which is preliminary data.</text>
</comment>
<dbReference type="GO" id="GO:0005628">
    <property type="term" value="C:prospore membrane"/>
    <property type="evidence" value="ECO:0007669"/>
    <property type="project" value="TreeGrafter"/>
</dbReference>
<dbReference type="InterPro" id="IPR052786">
    <property type="entry name" value="Spore_wall_assembly"/>
</dbReference>
<proteinExistence type="predicted"/>
<dbReference type="AlphaFoldDB" id="A0AAJ0DJ62"/>
<keyword evidence="3" id="KW-1185">Reference proteome</keyword>
<evidence type="ECO:0000256" key="1">
    <source>
        <dbReference type="SAM" id="Phobius"/>
    </source>
</evidence>